<keyword evidence="3 8" id="KW-0597">Phosphoprotein</keyword>
<keyword evidence="12" id="KW-1185">Reference proteome</keyword>
<evidence type="ECO:0000259" key="10">
    <source>
        <dbReference type="PROSITE" id="PS50110"/>
    </source>
</evidence>
<dbReference type="PANTHER" id="PTHR42713:SF3">
    <property type="entry name" value="TRANSCRIPTIONAL REGULATORY PROTEIN HPTR"/>
    <property type="match status" value="1"/>
</dbReference>
<evidence type="ECO:0000256" key="4">
    <source>
        <dbReference type="ARBA" id="ARBA00023012"/>
    </source>
</evidence>
<feature type="domain" description="Response regulatory" evidence="10">
    <location>
        <begin position="2"/>
        <end position="119"/>
    </location>
</feature>
<dbReference type="PROSITE" id="PS01124">
    <property type="entry name" value="HTH_ARAC_FAMILY_2"/>
    <property type="match status" value="1"/>
</dbReference>
<evidence type="ECO:0000256" key="2">
    <source>
        <dbReference type="ARBA" id="ARBA00022490"/>
    </source>
</evidence>
<comment type="subcellular location">
    <subcellularLocation>
        <location evidence="1">Cytoplasm</location>
    </subcellularLocation>
</comment>
<dbReference type="Pfam" id="PF12833">
    <property type="entry name" value="HTH_18"/>
    <property type="match status" value="1"/>
</dbReference>
<feature type="domain" description="HTH araC/xylS-type" evidence="9">
    <location>
        <begin position="153"/>
        <end position="251"/>
    </location>
</feature>
<dbReference type="InterPro" id="IPR051552">
    <property type="entry name" value="HptR"/>
</dbReference>
<reference evidence="11" key="1">
    <citation type="submission" date="2021-10" db="EMBL/GenBank/DDBJ databases">
        <authorList>
            <person name="Criscuolo A."/>
        </authorList>
    </citation>
    <scope>NUCLEOTIDE SEQUENCE</scope>
    <source>
        <strain evidence="11">CIP111885</strain>
    </source>
</reference>
<keyword evidence="2" id="KW-0963">Cytoplasm</keyword>
<dbReference type="AlphaFoldDB" id="A0A9C7GBQ9"/>
<dbReference type="GO" id="GO:0003700">
    <property type="term" value="F:DNA-binding transcription factor activity"/>
    <property type="evidence" value="ECO:0007669"/>
    <property type="project" value="InterPro"/>
</dbReference>
<dbReference type="Gene3D" id="1.10.10.60">
    <property type="entry name" value="Homeodomain-like"/>
    <property type="match status" value="2"/>
</dbReference>
<dbReference type="PRINTS" id="PR00032">
    <property type="entry name" value="HTHARAC"/>
</dbReference>
<dbReference type="InterPro" id="IPR011006">
    <property type="entry name" value="CheY-like_superfamily"/>
</dbReference>
<feature type="modified residue" description="4-aspartylphosphate" evidence="8">
    <location>
        <position position="54"/>
    </location>
</feature>
<dbReference type="GO" id="GO:0000160">
    <property type="term" value="P:phosphorelay signal transduction system"/>
    <property type="evidence" value="ECO:0007669"/>
    <property type="project" value="UniProtKB-KW"/>
</dbReference>
<keyword evidence="5" id="KW-0805">Transcription regulation</keyword>
<sequence length="256" mass="30423">MKAIIIDDEKHVREGLILLGEWEKHGIETILEAEDGNDAIKLISEHRPSIIFTDMRMPKRDGISLLKWIHQSDLLSKTIVVSGYDDFDYMRNAIAYKSFDYILKPIDPEILNETLERAVKEWNDEQLSRETIQNVDSLKIDDFTPNEEKNNMQKIEEYLRIHFQEDINLQDIADRFFLNRDYISRKFKQEFNETITDYLTKIRIENAKELLGNPTKKIYEIAYQVGYQNEKYFSKVFKKQTRVTPNEYRNAILSNK</sequence>
<dbReference type="SUPFAM" id="SSF52172">
    <property type="entry name" value="CheY-like"/>
    <property type="match status" value="1"/>
</dbReference>
<dbReference type="SMART" id="SM00342">
    <property type="entry name" value="HTH_ARAC"/>
    <property type="match status" value="1"/>
</dbReference>
<dbReference type="EMBL" id="CAKJTG010000016">
    <property type="protein sequence ID" value="CAG9609157.1"/>
    <property type="molecule type" value="Genomic_DNA"/>
</dbReference>
<dbReference type="InterPro" id="IPR018062">
    <property type="entry name" value="HTH_AraC-typ_CS"/>
</dbReference>
<dbReference type="PROSITE" id="PS00041">
    <property type="entry name" value="HTH_ARAC_FAMILY_1"/>
    <property type="match status" value="1"/>
</dbReference>
<evidence type="ECO:0000256" key="5">
    <source>
        <dbReference type="ARBA" id="ARBA00023015"/>
    </source>
</evidence>
<dbReference type="GO" id="GO:0043565">
    <property type="term" value="F:sequence-specific DNA binding"/>
    <property type="evidence" value="ECO:0007669"/>
    <property type="project" value="InterPro"/>
</dbReference>
<dbReference type="GO" id="GO:0005737">
    <property type="term" value="C:cytoplasm"/>
    <property type="evidence" value="ECO:0007669"/>
    <property type="project" value="UniProtKB-SubCell"/>
</dbReference>
<keyword evidence="6" id="KW-0238">DNA-binding</keyword>
<name>A0A9C7GBQ9_9BACI</name>
<dbReference type="PROSITE" id="PS50110">
    <property type="entry name" value="RESPONSE_REGULATORY"/>
    <property type="match status" value="1"/>
</dbReference>
<keyword evidence="7" id="KW-0804">Transcription</keyword>
<dbReference type="Proteomes" id="UP000789845">
    <property type="component" value="Unassembled WGS sequence"/>
</dbReference>
<evidence type="ECO:0000256" key="3">
    <source>
        <dbReference type="ARBA" id="ARBA00022553"/>
    </source>
</evidence>
<dbReference type="InterPro" id="IPR001789">
    <property type="entry name" value="Sig_transdc_resp-reg_receiver"/>
</dbReference>
<gene>
    <name evidence="11" type="ORF">NEOCIP111885_02898</name>
</gene>
<dbReference type="Gene3D" id="3.40.50.2300">
    <property type="match status" value="1"/>
</dbReference>
<dbReference type="RefSeq" id="WP_230497393.1">
    <property type="nucleotide sequence ID" value="NZ_CAKJTG010000016.1"/>
</dbReference>
<evidence type="ECO:0000259" key="9">
    <source>
        <dbReference type="PROSITE" id="PS01124"/>
    </source>
</evidence>
<keyword evidence="4" id="KW-0902">Two-component regulatory system</keyword>
<accession>A0A9C7GBQ9</accession>
<evidence type="ECO:0000256" key="6">
    <source>
        <dbReference type="ARBA" id="ARBA00023125"/>
    </source>
</evidence>
<dbReference type="Pfam" id="PF00072">
    <property type="entry name" value="Response_reg"/>
    <property type="match status" value="1"/>
</dbReference>
<dbReference type="InterPro" id="IPR020449">
    <property type="entry name" value="Tscrpt_reg_AraC-type_HTH"/>
</dbReference>
<dbReference type="CDD" id="cd17536">
    <property type="entry name" value="REC_YesN-like"/>
    <property type="match status" value="1"/>
</dbReference>
<dbReference type="InterPro" id="IPR018060">
    <property type="entry name" value="HTH_AraC"/>
</dbReference>
<organism evidence="11 12">
    <name type="scientific">Pseudoneobacillus rhizosphaerae</name>
    <dbReference type="NCBI Taxonomy" id="2880968"/>
    <lineage>
        <taxon>Bacteria</taxon>
        <taxon>Bacillati</taxon>
        <taxon>Bacillota</taxon>
        <taxon>Bacilli</taxon>
        <taxon>Bacillales</taxon>
        <taxon>Bacillaceae</taxon>
        <taxon>Pseudoneobacillus</taxon>
    </lineage>
</organism>
<proteinExistence type="predicted"/>
<protein>
    <submittedName>
        <fullName evidence="11">Response regulatory protein</fullName>
    </submittedName>
</protein>
<evidence type="ECO:0000256" key="1">
    <source>
        <dbReference type="ARBA" id="ARBA00004496"/>
    </source>
</evidence>
<evidence type="ECO:0000313" key="11">
    <source>
        <dbReference type="EMBL" id="CAG9609157.1"/>
    </source>
</evidence>
<comment type="caution">
    <text evidence="11">The sequence shown here is derived from an EMBL/GenBank/DDBJ whole genome shotgun (WGS) entry which is preliminary data.</text>
</comment>
<evidence type="ECO:0000256" key="8">
    <source>
        <dbReference type="PROSITE-ProRule" id="PRU00169"/>
    </source>
</evidence>
<evidence type="ECO:0000256" key="7">
    <source>
        <dbReference type="ARBA" id="ARBA00023163"/>
    </source>
</evidence>
<dbReference type="PANTHER" id="PTHR42713">
    <property type="entry name" value="HISTIDINE KINASE-RELATED"/>
    <property type="match status" value="1"/>
</dbReference>
<dbReference type="SMART" id="SM00448">
    <property type="entry name" value="REC"/>
    <property type="match status" value="1"/>
</dbReference>
<evidence type="ECO:0000313" key="12">
    <source>
        <dbReference type="Proteomes" id="UP000789845"/>
    </source>
</evidence>
<dbReference type="InterPro" id="IPR009057">
    <property type="entry name" value="Homeodomain-like_sf"/>
</dbReference>
<dbReference type="SUPFAM" id="SSF46689">
    <property type="entry name" value="Homeodomain-like"/>
    <property type="match status" value="2"/>
</dbReference>